<sequence length="67" mass="7089">MRDAKLPLTAPCTAKTVATAQRARVTTEVTDGPYVPPSAETTLRRHRPHPCPASRTPRAAAPGSRAA</sequence>
<dbReference type="Proteomes" id="UP000630887">
    <property type="component" value="Unassembled WGS sequence"/>
</dbReference>
<feature type="region of interest" description="Disordered" evidence="1">
    <location>
        <begin position="23"/>
        <end position="67"/>
    </location>
</feature>
<proteinExistence type="predicted"/>
<evidence type="ECO:0000313" key="2">
    <source>
        <dbReference type="EMBL" id="GIG11401.1"/>
    </source>
</evidence>
<name>A0A8J3PBJ2_9ACTN</name>
<evidence type="ECO:0000256" key="1">
    <source>
        <dbReference type="SAM" id="MobiDB-lite"/>
    </source>
</evidence>
<accession>A0A8J3PBJ2</accession>
<dbReference type="EMBL" id="BONI01000133">
    <property type="protein sequence ID" value="GIG11401.1"/>
    <property type="molecule type" value="Genomic_DNA"/>
</dbReference>
<protein>
    <submittedName>
        <fullName evidence="2">Uncharacterized protein</fullName>
    </submittedName>
</protein>
<reference evidence="2 3" key="1">
    <citation type="submission" date="2021-01" db="EMBL/GenBank/DDBJ databases">
        <title>Whole genome shotgun sequence of Catellatospora coxensis NBRC 107359.</title>
        <authorList>
            <person name="Komaki H."/>
            <person name="Tamura T."/>
        </authorList>
    </citation>
    <scope>NUCLEOTIDE SEQUENCE [LARGE SCALE GENOMIC DNA]</scope>
    <source>
        <strain evidence="2 3">NBRC 107359</strain>
    </source>
</reference>
<evidence type="ECO:0000313" key="3">
    <source>
        <dbReference type="Proteomes" id="UP000630887"/>
    </source>
</evidence>
<organism evidence="2 3">
    <name type="scientific">Catellatospora coxensis</name>
    <dbReference type="NCBI Taxonomy" id="310354"/>
    <lineage>
        <taxon>Bacteria</taxon>
        <taxon>Bacillati</taxon>
        <taxon>Actinomycetota</taxon>
        <taxon>Actinomycetes</taxon>
        <taxon>Micromonosporales</taxon>
        <taxon>Micromonosporaceae</taxon>
        <taxon>Catellatospora</taxon>
    </lineage>
</organism>
<comment type="caution">
    <text evidence="2">The sequence shown here is derived from an EMBL/GenBank/DDBJ whole genome shotgun (WGS) entry which is preliminary data.</text>
</comment>
<gene>
    <name evidence="2" type="ORF">Cco03nite_81010</name>
</gene>
<keyword evidence="3" id="KW-1185">Reference proteome</keyword>
<dbReference type="AlphaFoldDB" id="A0A8J3PBJ2"/>